<proteinExistence type="predicted"/>
<protein>
    <submittedName>
        <fullName evidence="2">Endonuclease/exonuclease/phosphatase family metal-dependent hydrolase</fullName>
    </submittedName>
</protein>
<comment type="caution">
    <text evidence="2">The sequence shown here is derived from an EMBL/GenBank/DDBJ whole genome shotgun (WGS) entry which is preliminary data.</text>
</comment>
<dbReference type="InterPro" id="IPR050410">
    <property type="entry name" value="CCR4/nocturin_mRNA_transcr"/>
</dbReference>
<keyword evidence="2" id="KW-0378">Hydrolase</keyword>
<dbReference type="PANTHER" id="PTHR12121:SF36">
    <property type="entry name" value="ENDONUCLEASE_EXONUCLEASE_PHOSPHATASE DOMAIN-CONTAINING PROTEIN"/>
    <property type="match status" value="1"/>
</dbReference>
<keyword evidence="2" id="KW-0540">Nuclease</keyword>
<dbReference type="GO" id="GO:0004519">
    <property type="term" value="F:endonuclease activity"/>
    <property type="evidence" value="ECO:0007669"/>
    <property type="project" value="UniProtKB-KW"/>
</dbReference>
<keyword evidence="2" id="KW-0255">Endonuclease</keyword>
<dbReference type="GO" id="GO:0000175">
    <property type="term" value="F:3'-5'-RNA exonuclease activity"/>
    <property type="evidence" value="ECO:0007669"/>
    <property type="project" value="TreeGrafter"/>
</dbReference>
<dbReference type="Pfam" id="PF03372">
    <property type="entry name" value="Exo_endo_phos"/>
    <property type="match status" value="1"/>
</dbReference>
<keyword evidence="3" id="KW-1185">Reference proteome</keyword>
<evidence type="ECO:0000313" key="3">
    <source>
        <dbReference type="Proteomes" id="UP000557717"/>
    </source>
</evidence>
<dbReference type="SUPFAM" id="SSF56219">
    <property type="entry name" value="DNase I-like"/>
    <property type="match status" value="1"/>
</dbReference>
<dbReference type="CDD" id="cd09083">
    <property type="entry name" value="EEP-1"/>
    <property type="match status" value="1"/>
</dbReference>
<reference evidence="2 3" key="1">
    <citation type="submission" date="2020-08" db="EMBL/GenBank/DDBJ databases">
        <title>Genomic Encyclopedia of Type Strains, Phase IV (KMG-IV): sequencing the most valuable type-strain genomes for metagenomic binning, comparative biology and taxonomic classification.</title>
        <authorList>
            <person name="Goeker M."/>
        </authorList>
    </citation>
    <scope>NUCLEOTIDE SEQUENCE [LARGE SCALE GENOMIC DNA]</scope>
    <source>
        <strain evidence="2 3">YC6886</strain>
    </source>
</reference>
<evidence type="ECO:0000313" key="2">
    <source>
        <dbReference type="EMBL" id="MBB5353190.1"/>
    </source>
</evidence>
<dbReference type="PANTHER" id="PTHR12121">
    <property type="entry name" value="CARBON CATABOLITE REPRESSOR PROTEIN 4"/>
    <property type="match status" value="1"/>
</dbReference>
<feature type="domain" description="Endonuclease/exonuclease/phosphatase" evidence="1">
    <location>
        <begin position="14"/>
        <end position="248"/>
    </location>
</feature>
<accession>A0A840VH75</accession>
<dbReference type="Gene3D" id="3.60.10.10">
    <property type="entry name" value="Endonuclease/exonuclease/phosphatase"/>
    <property type="match status" value="1"/>
</dbReference>
<name>A0A840VH75_9BACT</name>
<evidence type="ECO:0000259" key="1">
    <source>
        <dbReference type="Pfam" id="PF03372"/>
    </source>
</evidence>
<organism evidence="2 3">
    <name type="scientific">Haloferula luteola</name>
    <dbReference type="NCBI Taxonomy" id="595692"/>
    <lineage>
        <taxon>Bacteria</taxon>
        <taxon>Pseudomonadati</taxon>
        <taxon>Verrucomicrobiota</taxon>
        <taxon>Verrucomicrobiia</taxon>
        <taxon>Verrucomicrobiales</taxon>
        <taxon>Verrucomicrobiaceae</taxon>
        <taxon>Haloferula</taxon>
    </lineage>
</organism>
<dbReference type="AlphaFoldDB" id="A0A840VH75"/>
<keyword evidence="2" id="KW-0269">Exonuclease</keyword>
<dbReference type="InterPro" id="IPR005135">
    <property type="entry name" value="Endo/exonuclease/phosphatase"/>
</dbReference>
<gene>
    <name evidence="2" type="ORF">HNR46_003444</name>
</gene>
<dbReference type="Proteomes" id="UP000557717">
    <property type="component" value="Unassembled WGS sequence"/>
</dbReference>
<sequence>MALASLPVSAETLGTYNIRYDNPGDRESGHAWAQRAPHVAGLIRFHDFDIVATQEGFKHQIDDLRRLLPDHAVSSHGRDDGADQGEQIAIFFRKTDYRLLDEGYFWLSETPEKPSRGWDADLFRMCGWVKLEPTDGRPPFYVFSIHFDHRGEESRKQSARLVLRKIDEIAGETTAYLMGDFNADQSSEAYRILCESSRFADAFELAKIRYAPNGTINGFDPNLLTESRIDHVFVPENAPVRRLGILTDTYHTPITADPTETTSANFPEEVKFGEGFATQLPSDHFPVIIELGNDPGT</sequence>
<dbReference type="InterPro" id="IPR036691">
    <property type="entry name" value="Endo/exonu/phosph_ase_sf"/>
</dbReference>
<dbReference type="EMBL" id="JACHFD010000021">
    <property type="protein sequence ID" value="MBB5353190.1"/>
    <property type="molecule type" value="Genomic_DNA"/>
</dbReference>